<dbReference type="GO" id="GO:0006412">
    <property type="term" value="P:translation"/>
    <property type="evidence" value="ECO:0007669"/>
    <property type="project" value="InterPro"/>
</dbReference>
<dbReference type="HAMAP" id="MF_00508">
    <property type="entry name" value="Ribosomal_uS10"/>
    <property type="match status" value="1"/>
</dbReference>
<name>A0A7S0HSJ8_9EUKA</name>
<proteinExistence type="inferred from homology"/>
<dbReference type="SMART" id="SM01403">
    <property type="entry name" value="Ribosomal_S10"/>
    <property type="match status" value="1"/>
</dbReference>
<dbReference type="GO" id="GO:0003735">
    <property type="term" value="F:structural constituent of ribosome"/>
    <property type="evidence" value="ECO:0007669"/>
    <property type="project" value="InterPro"/>
</dbReference>
<reference evidence="6" key="1">
    <citation type="submission" date="2021-01" db="EMBL/GenBank/DDBJ databases">
        <authorList>
            <person name="Corre E."/>
            <person name="Pelletier E."/>
            <person name="Niang G."/>
            <person name="Scheremetjew M."/>
            <person name="Finn R."/>
            <person name="Kale V."/>
            <person name="Holt S."/>
            <person name="Cochrane G."/>
            <person name="Meng A."/>
            <person name="Brown T."/>
            <person name="Cohen L."/>
        </authorList>
    </citation>
    <scope>NUCLEOTIDE SEQUENCE</scope>
    <source>
        <strain evidence="6">CCMP1374</strain>
    </source>
</reference>
<evidence type="ECO:0000313" key="6">
    <source>
        <dbReference type="EMBL" id="CAD8494519.1"/>
    </source>
</evidence>
<feature type="region of interest" description="Disordered" evidence="4">
    <location>
        <begin position="240"/>
        <end position="259"/>
    </location>
</feature>
<evidence type="ECO:0000256" key="4">
    <source>
        <dbReference type="SAM" id="MobiDB-lite"/>
    </source>
</evidence>
<dbReference type="PANTHER" id="PTHR11700">
    <property type="entry name" value="30S RIBOSOMAL PROTEIN S10 FAMILY MEMBER"/>
    <property type="match status" value="1"/>
</dbReference>
<gene>
    <name evidence="6" type="ORF">PANT1444_LOCUS13020</name>
</gene>
<evidence type="ECO:0000256" key="1">
    <source>
        <dbReference type="ARBA" id="ARBA00007102"/>
    </source>
</evidence>
<dbReference type="InterPro" id="IPR027486">
    <property type="entry name" value="Ribosomal_uS10_dom"/>
</dbReference>
<evidence type="ECO:0000256" key="3">
    <source>
        <dbReference type="ARBA" id="ARBA00023274"/>
    </source>
</evidence>
<keyword evidence="3" id="KW-0687">Ribonucleoprotein</keyword>
<feature type="compositionally biased region" description="Low complexity" evidence="4">
    <location>
        <begin position="240"/>
        <end position="251"/>
    </location>
</feature>
<dbReference type="InterPro" id="IPR036838">
    <property type="entry name" value="Ribosomal_uS10_dom_sf"/>
</dbReference>
<dbReference type="SUPFAM" id="SSF54999">
    <property type="entry name" value="Ribosomal protein S10"/>
    <property type="match status" value="1"/>
</dbReference>
<dbReference type="InterPro" id="IPR001848">
    <property type="entry name" value="Ribosomal_uS10"/>
</dbReference>
<dbReference type="EMBL" id="HBEP01023033">
    <property type="protein sequence ID" value="CAD8494519.1"/>
    <property type="molecule type" value="Transcribed_RNA"/>
</dbReference>
<protein>
    <recommendedName>
        <fullName evidence="5">Small ribosomal subunit protein uS10 domain-containing protein</fullName>
    </recommendedName>
</protein>
<dbReference type="Pfam" id="PF00338">
    <property type="entry name" value="Ribosomal_S10"/>
    <property type="match status" value="1"/>
</dbReference>
<evidence type="ECO:0000256" key="2">
    <source>
        <dbReference type="ARBA" id="ARBA00022980"/>
    </source>
</evidence>
<dbReference type="Gene3D" id="3.30.70.600">
    <property type="entry name" value="Ribosomal protein S10 domain"/>
    <property type="match status" value="1"/>
</dbReference>
<organism evidence="6">
    <name type="scientific">Phaeocystis antarctica</name>
    <dbReference type="NCBI Taxonomy" id="33657"/>
    <lineage>
        <taxon>Eukaryota</taxon>
        <taxon>Haptista</taxon>
        <taxon>Haptophyta</taxon>
        <taxon>Prymnesiophyceae</taxon>
        <taxon>Phaeocystales</taxon>
        <taxon>Phaeocystaceae</taxon>
        <taxon>Phaeocystis</taxon>
    </lineage>
</organism>
<comment type="similarity">
    <text evidence="1">Belongs to the universal ribosomal protein uS10 family.</text>
</comment>
<dbReference type="AlphaFoldDB" id="A0A7S0HSJ8"/>
<accession>A0A7S0HSJ8</accession>
<keyword evidence="2" id="KW-0689">Ribosomal protein</keyword>
<feature type="domain" description="Small ribosomal subunit protein uS10" evidence="5">
    <location>
        <begin position="65"/>
        <end position="168"/>
    </location>
</feature>
<sequence length="259" mass="27727">MLLLRRCARSGLRPAALVAHSRPGQLRASSNLPLLQQGIPGADDKPSRGVNQRNAESLGLVRLASVQLKGWLTMHMNDACDDILRSAAQMNIRTSNTIGLPRRTYKYTVQRSPFVDKHSMEQFEKREYNRIIEFYGASCVGPDATAVVHFLRHMERVIIPAHAAARAKVTLFSYERLHPAPRAETSATSLSRPEAAAAAAAELGAQLEAVEADIQAHEAKVAVDAGATVDAWEAEAEAKVAGADEAAGAVETGPATGGS</sequence>
<dbReference type="GO" id="GO:0005840">
    <property type="term" value="C:ribosome"/>
    <property type="evidence" value="ECO:0007669"/>
    <property type="project" value="UniProtKB-KW"/>
</dbReference>
<evidence type="ECO:0000259" key="5">
    <source>
        <dbReference type="SMART" id="SM01403"/>
    </source>
</evidence>
<dbReference type="GO" id="GO:1990904">
    <property type="term" value="C:ribonucleoprotein complex"/>
    <property type="evidence" value="ECO:0007669"/>
    <property type="project" value="UniProtKB-KW"/>
</dbReference>